<dbReference type="PANTHER" id="PTHR11157">
    <property type="entry name" value="FATTY ACID ACYL TRANSFERASE-RELATED"/>
    <property type="match status" value="1"/>
</dbReference>
<dbReference type="HOGENOM" id="CLU_017661_2_0_1"/>
<dbReference type="EC" id="2.3.1.-" evidence="10"/>
<dbReference type="GO" id="GO:0034625">
    <property type="term" value="P:fatty acid elongation, monounsaturated fatty acid"/>
    <property type="evidence" value="ECO:0007669"/>
    <property type="project" value="TreeGrafter"/>
</dbReference>
<keyword evidence="5 10" id="KW-0276">Fatty acid metabolism</keyword>
<evidence type="ECO:0000313" key="13">
    <source>
        <dbReference type="Proteomes" id="UP000053110"/>
    </source>
</evidence>
<evidence type="ECO:0000256" key="7">
    <source>
        <dbReference type="ARBA" id="ARBA00023098"/>
    </source>
</evidence>
<evidence type="ECO:0000256" key="6">
    <source>
        <dbReference type="ARBA" id="ARBA00022989"/>
    </source>
</evidence>
<evidence type="ECO:0000313" key="12">
    <source>
        <dbReference type="EMBL" id="SUZ07600.1"/>
    </source>
</evidence>
<proteinExistence type="inferred from homology"/>
<organism evidence="12">
    <name type="scientific">Blumeria graminis f. sp. tritici 96224</name>
    <dbReference type="NCBI Taxonomy" id="1268274"/>
    <lineage>
        <taxon>Eukaryota</taxon>
        <taxon>Fungi</taxon>
        <taxon>Dikarya</taxon>
        <taxon>Ascomycota</taxon>
        <taxon>Pezizomycotina</taxon>
        <taxon>Leotiomycetes</taxon>
        <taxon>Erysiphales</taxon>
        <taxon>Erysiphaceae</taxon>
        <taxon>Blumeria</taxon>
    </lineage>
</organism>
<keyword evidence="6 10" id="KW-1133">Transmembrane helix</keyword>
<dbReference type="GO" id="GO:0030148">
    <property type="term" value="P:sphingolipid biosynthetic process"/>
    <property type="evidence" value="ECO:0007669"/>
    <property type="project" value="TreeGrafter"/>
</dbReference>
<dbReference type="GO" id="GO:0019367">
    <property type="term" value="P:fatty acid elongation, saturated fatty acid"/>
    <property type="evidence" value="ECO:0007669"/>
    <property type="project" value="TreeGrafter"/>
</dbReference>
<keyword evidence="8 10" id="KW-0472">Membrane</keyword>
<dbReference type="AlphaFoldDB" id="A0A061HRJ4"/>
<evidence type="ECO:0000256" key="10">
    <source>
        <dbReference type="RuleBase" id="RU361115"/>
    </source>
</evidence>
<dbReference type="EMBL" id="KE373795">
    <property type="protein sequence ID" value="EPQ67200.1"/>
    <property type="molecule type" value="Genomic_DNA"/>
</dbReference>
<keyword evidence="4 10" id="KW-0812">Transmembrane</keyword>
<keyword evidence="3 10" id="KW-0808">Transferase</keyword>
<keyword evidence="9 10" id="KW-0275">Fatty acid biosynthesis</keyword>
<evidence type="ECO:0000313" key="11">
    <source>
        <dbReference type="EMBL" id="EPQ67200.1"/>
    </source>
</evidence>
<feature type="transmembrane region" description="Helical" evidence="10">
    <location>
        <begin position="53"/>
        <end position="73"/>
    </location>
</feature>
<evidence type="ECO:0000256" key="8">
    <source>
        <dbReference type="ARBA" id="ARBA00023136"/>
    </source>
</evidence>
<dbReference type="EMBL" id="UIGY01000001">
    <property type="protein sequence ID" value="SUZ07600.1"/>
    <property type="molecule type" value="Genomic_DNA"/>
</dbReference>
<gene>
    <name evidence="11" type="ORF">BGT96224_250</name>
    <name evidence="12" type="ORF">BGT96224V2_LOCUS362</name>
</gene>
<evidence type="ECO:0000256" key="5">
    <source>
        <dbReference type="ARBA" id="ARBA00022832"/>
    </source>
</evidence>
<comment type="catalytic activity">
    <reaction evidence="10">
        <text>an acyl-CoA + malonyl-CoA + H(+) = a 3-oxoacyl-CoA + CO2 + CoA</text>
        <dbReference type="Rhea" id="RHEA:50252"/>
        <dbReference type="ChEBI" id="CHEBI:15378"/>
        <dbReference type="ChEBI" id="CHEBI:16526"/>
        <dbReference type="ChEBI" id="CHEBI:57287"/>
        <dbReference type="ChEBI" id="CHEBI:57384"/>
        <dbReference type="ChEBI" id="CHEBI:58342"/>
        <dbReference type="ChEBI" id="CHEBI:90726"/>
    </reaction>
    <physiologicalReaction direction="left-to-right" evidence="10">
        <dbReference type="Rhea" id="RHEA:50253"/>
    </physiologicalReaction>
</comment>
<evidence type="ECO:0000256" key="1">
    <source>
        <dbReference type="ARBA" id="ARBA00004141"/>
    </source>
</evidence>
<evidence type="ECO:0000256" key="4">
    <source>
        <dbReference type="ARBA" id="ARBA00022692"/>
    </source>
</evidence>
<feature type="transmembrane region" description="Helical" evidence="10">
    <location>
        <begin position="377"/>
        <end position="399"/>
    </location>
</feature>
<reference evidence="12" key="3">
    <citation type="submission" date="2018-07" db="EMBL/GenBank/DDBJ databases">
        <authorList>
            <person name="Quirk P.G."/>
            <person name="Krulwich T.A."/>
        </authorList>
    </citation>
    <scope>NUCLEOTIDE SEQUENCE</scope>
    <source>
        <strain evidence="12">96224</strain>
    </source>
</reference>
<name>A0A061HRJ4_BLUGR</name>
<accession>A0A061HRJ4</accession>
<feature type="transmembrane region" description="Helical" evidence="10">
    <location>
        <begin position="93"/>
        <end position="113"/>
    </location>
</feature>
<keyword evidence="7 10" id="KW-0443">Lipid metabolism</keyword>
<dbReference type="Pfam" id="PF01151">
    <property type="entry name" value="ELO"/>
    <property type="match status" value="1"/>
</dbReference>
<dbReference type="InterPro" id="IPR002076">
    <property type="entry name" value="ELO_fam"/>
</dbReference>
<dbReference type="PANTHER" id="PTHR11157:SF169">
    <property type="entry name" value="ELONGATION OF FATTY ACIDS PROTEIN"/>
    <property type="match status" value="1"/>
</dbReference>
<protein>
    <recommendedName>
        <fullName evidence="10">Elongation of fatty acids protein</fullName>
        <ecNumber evidence="10">2.3.1.-</ecNumber>
    </recommendedName>
</protein>
<evidence type="ECO:0000256" key="2">
    <source>
        <dbReference type="ARBA" id="ARBA00022516"/>
    </source>
</evidence>
<reference evidence="13" key="1">
    <citation type="journal article" date="2013" name="Nat. Genet.">
        <title>The wheat powdery mildew genome shows the unique evolution of an obligate biotroph.</title>
        <authorList>
            <person name="Wicker T."/>
            <person name="Oberhaensli S."/>
            <person name="Parlange F."/>
            <person name="Buchmann J.P."/>
            <person name="Shatalina M."/>
            <person name="Roffler S."/>
            <person name="Ben-David R."/>
            <person name="Dolezel J."/>
            <person name="Simkova H."/>
            <person name="Schulze-Lefert P."/>
            <person name="Spanu P.D."/>
            <person name="Bruggmann R."/>
            <person name="Amselem J."/>
            <person name="Quesneville H."/>
            <person name="Ver Loren van Themaat E."/>
            <person name="Paape T."/>
            <person name="Shimizu K.K."/>
            <person name="Keller B."/>
        </authorList>
    </citation>
    <scope>NUCLEOTIDE SEQUENCE [LARGE SCALE GENOMIC DNA]</scope>
    <source>
        <strain evidence="13">96224</strain>
    </source>
</reference>
<dbReference type="GO" id="GO:0042761">
    <property type="term" value="P:very long-chain fatty acid biosynthetic process"/>
    <property type="evidence" value="ECO:0007669"/>
    <property type="project" value="TreeGrafter"/>
</dbReference>
<feature type="transmembrane region" description="Helical" evidence="10">
    <location>
        <begin position="235"/>
        <end position="255"/>
    </location>
</feature>
<dbReference type="Proteomes" id="UP000053110">
    <property type="component" value="Unassembled WGS sequence"/>
</dbReference>
<evidence type="ECO:0000256" key="3">
    <source>
        <dbReference type="ARBA" id="ARBA00022679"/>
    </source>
</evidence>
<comment type="subcellular location">
    <subcellularLocation>
        <location evidence="1">Membrane</location>
        <topology evidence="1">Multi-pass membrane protein</topology>
    </subcellularLocation>
</comment>
<feature type="transmembrane region" description="Helical" evidence="10">
    <location>
        <begin position="275"/>
        <end position="293"/>
    </location>
</feature>
<keyword evidence="2 10" id="KW-0444">Lipid biosynthesis</keyword>
<sequence>MVNTIYFSRPSNDLLQFPPSDFPSTLPPPLSGSAPFTPPIDIPADIYNAALDIKIPITIAIIYAFSALILNAYNHKCGNKPWNISKTRTFSTFVFLHNILLAVYSGWTFLGMWGTMQRSVPIPSDGSNLVHTVDALCKIHGSRGLGESIRFDHFTSLWSPTSTQGSIPDLGTMGRIWNEGLSFYGWLFYLSKFYEVLDTFIIIAKGKQSGILQTYHHTGAMFSMWAGIRYMSPPIWMFVFVNSAIHTIMYTYYTITGIGIKVPRVLKQGITTLQITQFLVGSSFAAIHLFISYEIPVQVSITESFIEDLPKSIVEQPEQASTFLMSISRGVKNMLVASLGRLSVPPQPSEVLPKIPEEVKFRTEYQNVPCLDTTGQAFAICLNIIYLTPLTILFVKFFIHSYLRQPTCNKIPAVEDLKISSTNSKTSPGEKSE</sequence>
<dbReference type="GO" id="GO:0034626">
    <property type="term" value="P:fatty acid elongation, polyunsaturated fatty acid"/>
    <property type="evidence" value="ECO:0007669"/>
    <property type="project" value="TreeGrafter"/>
</dbReference>
<dbReference type="OrthoDB" id="10259681at2759"/>
<reference evidence="11" key="2">
    <citation type="submission" date="2013-01" db="EMBL/GenBank/DDBJ databases">
        <title>The wheat powdery mildew genome reveals unique evolution of an obligate biotroph.</title>
        <authorList>
            <person name="Oberhaensli S."/>
            <person name="Wicker T."/>
            <person name="Keller B."/>
        </authorList>
    </citation>
    <scope>NUCLEOTIDE SEQUENCE</scope>
    <source>
        <strain evidence="11">96224</strain>
    </source>
</reference>
<comment type="similarity">
    <text evidence="10">Belongs to the ELO family.</text>
</comment>
<evidence type="ECO:0000256" key="9">
    <source>
        <dbReference type="ARBA" id="ARBA00023160"/>
    </source>
</evidence>
<dbReference type="GO" id="GO:0005789">
    <property type="term" value="C:endoplasmic reticulum membrane"/>
    <property type="evidence" value="ECO:0007669"/>
    <property type="project" value="TreeGrafter"/>
</dbReference>
<dbReference type="GO" id="GO:0009922">
    <property type="term" value="F:fatty acid elongase activity"/>
    <property type="evidence" value="ECO:0007669"/>
    <property type="project" value="InterPro"/>
</dbReference>